<dbReference type="Proteomes" id="UP001642360">
    <property type="component" value="Unassembled WGS sequence"/>
</dbReference>
<keyword evidence="3" id="KW-0472">Membrane</keyword>
<keyword evidence="5" id="KW-1185">Reference proteome</keyword>
<dbReference type="PANTHER" id="PTHR11802">
    <property type="entry name" value="SERINE PROTEASE FAMILY S10 SERINE CARBOXYPEPTIDASE"/>
    <property type="match status" value="1"/>
</dbReference>
<accession>A0ABC8RU92</accession>
<dbReference type="Gene3D" id="3.40.50.1820">
    <property type="entry name" value="alpha/beta hydrolase"/>
    <property type="match status" value="1"/>
</dbReference>
<comment type="caution">
    <text evidence="4">The sequence shown here is derived from an EMBL/GenBank/DDBJ whole genome shotgun (WGS) entry which is preliminary data.</text>
</comment>
<feature type="non-terminal residue" evidence="4">
    <location>
        <position position="463"/>
    </location>
</feature>
<dbReference type="PANTHER" id="PTHR11802:SF224">
    <property type="entry name" value="SERINE CARBOXYPEPTIDASE-LIKE 7 ISOFORM X1"/>
    <property type="match status" value="1"/>
</dbReference>
<dbReference type="SUPFAM" id="SSF53474">
    <property type="entry name" value="alpha/beta-Hydrolases"/>
    <property type="match status" value="1"/>
</dbReference>
<keyword evidence="3" id="KW-1133">Transmembrane helix</keyword>
<reference evidence="4 5" key="1">
    <citation type="submission" date="2024-02" db="EMBL/GenBank/DDBJ databases">
        <authorList>
            <person name="Vignale AGUSTIN F."/>
            <person name="Sosa J E."/>
            <person name="Modenutti C."/>
        </authorList>
    </citation>
    <scope>NUCLEOTIDE SEQUENCE [LARGE SCALE GENOMIC DNA]</scope>
</reference>
<evidence type="ECO:0000313" key="5">
    <source>
        <dbReference type="Proteomes" id="UP001642360"/>
    </source>
</evidence>
<evidence type="ECO:0000256" key="1">
    <source>
        <dbReference type="ARBA" id="ARBA00009431"/>
    </source>
</evidence>
<dbReference type="Gene3D" id="3.40.50.11320">
    <property type="match status" value="1"/>
</dbReference>
<keyword evidence="3" id="KW-0812">Transmembrane</keyword>
<evidence type="ECO:0000256" key="2">
    <source>
        <dbReference type="SAM" id="MobiDB-lite"/>
    </source>
</evidence>
<dbReference type="Pfam" id="PF00450">
    <property type="entry name" value="Peptidase_S10"/>
    <property type="match status" value="3"/>
</dbReference>
<feature type="region of interest" description="Disordered" evidence="2">
    <location>
        <begin position="444"/>
        <end position="463"/>
    </location>
</feature>
<dbReference type="InterPro" id="IPR001563">
    <property type="entry name" value="Peptidase_S10"/>
</dbReference>
<name>A0ABC8RU92_9AQUA</name>
<evidence type="ECO:0000256" key="3">
    <source>
        <dbReference type="SAM" id="Phobius"/>
    </source>
</evidence>
<comment type="similarity">
    <text evidence="1">Belongs to the peptidase S10 family.</text>
</comment>
<dbReference type="AlphaFoldDB" id="A0ABC8RU92"/>
<feature type="transmembrane region" description="Helical" evidence="3">
    <location>
        <begin position="15"/>
        <end position="33"/>
    </location>
</feature>
<dbReference type="InterPro" id="IPR029058">
    <property type="entry name" value="AB_hydrolase_fold"/>
</dbReference>
<dbReference type="EMBL" id="CAUOFW020001761">
    <property type="protein sequence ID" value="CAK9148563.1"/>
    <property type="molecule type" value="Genomic_DNA"/>
</dbReference>
<sequence length="463" mass="52686">MATPKPAPDQQTKKLQVYLTPVLFQAILLLLLSDTIVFQSIIKTLPGFPSDLPFELETGYIGVGERDEVQLFYYFLESERNPRDDHLILWMAGGPGCSSLFSFFYEIDHVENCLAVVLDGGNVLRCLWTSLIQFYIEPFKFRGKQTNIGIEPILLDKANIIFIDQPAGCGFSYAKTWETYNSNDTRSGSLTYDFLRKWLVDHPKFLNNPLYICGISYIGIVVPIIVQEIYNGNDAGKEPRMNIKGYILFNPLTDKNSDFNSRVPYAHRMTLLSDELYESTKSNCQGVCIAVDPDNRLCASDLEVVNEYVEKIYFDQILDPICLTTISKLNLLRTYRSSLEDNPIDIITSLPRLSEPWCRNNTYKAAAVWANDKAVQNALHIHESSKSGDHDMVIPHLGTEKWIRSLNLTVENGWEPWFVEGQVAGYTVSYIHNDYSLRYATAKGADHTGPEHKPKEYLAMVDR</sequence>
<protein>
    <recommendedName>
        <fullName evidence="6">Serine carboxypeptidase-like 18</fullName>
    </recommendedName>
</protein>
<evidence type="ECO:0008006" key="6">
    <source>
        <dbReference type="Google" id="ProtNLM"/>
    </source>
</evidence>
<dbReference type="PRINTS" id="PR00724">
    <property type="entry name" value="CRBOXYPTASEC"/>
</dbReference>
<organism evidence="4 5">
    <name type="scientific">Ilex paraguariensis</name>
    <name type="common">yerba mate</name>
    <dbReference type="NCBI Taxonomy" id="185542"/>
    <lineage>
        <taxon>Eukaryota</taxon>
        <taxon>Viridiplantae</taxon>
        <taxon>Streptophyta</taxon>
        <taxon>Embryophyta</taxon>
        <taxon>Tracheophyta</taxon>
        <taxon>Spermatophyta</taxon>
        <taxon>Magnoliopsida</taxon>
        <taxon>eudicotyledons</taxon>
        <taxon>Gunneridae</taxon>
        <taxon>Pentapetalae</taxon>
        <taxon>asterids</taxon>
        <taxon>campanulids</taxon>
        <taxon>Aquifoliales</taxon>
        <taxon>Aquifoliaceae</taxon>
        <taxon>Ilex</taxon>
    </lineage>
</organism>
<gene>
    <name evidence="4" type="ORF">ILEXP_LOCUS16519</name>
</gene>
<proteinExistence type="inferred from homology"/>
<evidence type="ECO:0000313" key="4">
    <source>
        <dbReference type="EMBL" id="CAK9148563.1"/>
    </source>
</evidence>